<reference evidence="1 2" key="1">
    <citation type="submission" date="2023-02" db="EMBL/GenBank/DDBJ databases">
        <title>Genome sequence of Lentisphaera profundi SAORIC-696.</title>
        <authorList>
            <person name="Kim e."/>
            <person name="Cho J.-C."/>
            <person name="Choi A."/>
            <person name="Kang I."/>
        </authorList>
    </citation>
    <scope>NUCLEOTIDE SEQUENCE [LARGE SCALE GENOMIC DNA]</scope>
    <source>
        <strain evidence="1 2">SAORIC-696</strain>
    </source>
</reference>
<gene>
    <name evidence="1" type="ORF">PQO03_09280</name>
</gene>
<dbReference type="RefSeq" id="WP_274149784.1">
    <property type="nucleotide sequence ID" value="NZ_CP117811.1"/>
</dbReference>
<name>A0ABY7VSN5_9BACT</name>
<evidence type="ECO:0000313" key="2">
    <source>
        <dbReference type="Proteomes" id="UP001214250"/>
    </source>
</evidence>
<dbReference type="PROSITE" id="PS51257">
    <property type="entry name" value="PROKAR_LIPOPROTEIN"/>
    <property type="match status" value="1"/>
</dbReference>
<dbReference type="EMBL" id="CP117811">
    <property type="protein sequence ID" value="WDE95907.1"/>
    <property type="molecule type" value="Genomic_DNA"/>
</dbReference>
<sequence>MKKLVIYISLLAHLTYSCKHEESLKDFSNLDSALNMKKEAEANSAFYKGSVGMLYKDFYILREDKKNRIYQNERVVFEGGSGKEIVEFISNGDTDEIKETSIISDKNNNVVIYFTQSKIYIFNFAIKEYSTYIRGPL</sequence>
<keyword evidence="2" id="KW-1185">Reference proteome</keyword>
<evidence type="ECO:0000313" key="1">
    <source>
        <dbReference type="EMBL" id="WDE95907.1"/>
    </source>
</evidence>
<organism evidence="1 2">
    <name type="scientific">Lentisphaera profundi</name>
    <dbReference type="NCBI Taxonomy" id="1658616"/>
    <lineage>
        <taxon>Bacteria</taxon>
        <taxon>Pseudomonadati</taxon>
        <taxon>Lentisphaerota</taxon>
        <taxon>Lentisphaeria</taxon>
        <taxon>Lentisphaerales</taxon>
        <taxon>Lentisphaeraceae</taxon>
        <taxon>Lentisphaera</taxon>
    </lineage>
</organism>
<evidence type="ECO:0008006" key="3">
    <source>
        <dbReference type="Google" id="ProtNLM"/>
    </source>
</evidence>
<dbReference type="Proteomes" id="UP001214250">
    <property type="component" value="Chromosome 1"/>
</dbReference>
<proteinExistence type="predicted"/>
<accession>A0ABY7VSN5</accession>
<protein>
    <recommendedName>
        <fullName evidence="3">Lipoprotein</fullName>
    </recommendedName>
</protein>